<evidence type="ECO:0000256" key="3">
    <source>
        <dbReference type="ARBA" id="ARBA00023125"/>
    </source>
</evidence>
<keyword evidence="2 6" id="KW-0227">DNA damage</keyword>
<name>A0ABW4W349_9BACI</name>
<dbReference type="InterPro" id="IPR003583">
    <property type="entry name" value="Hlx-hairpin-Hlx_DNA-bd_motif"/>
</dbReference>
<proteinExistence type="inferred from homology"/>
<keyword evidence="4 6" id="KW-0233">DNA recombination</keyword>
<dbReference type="InterPro" id="IPR036267">
    <property type="entry name" value="RuvA_C_sf"/>
</dbReference>
<protein>
    <recommendedName>
        <fullName evidence="6">Holliday junction branch migration complex subunit RuvA</fullName>
    </recommendedName>
</protein>
<comment type="caution">
    <text evidence="6">Lacks conserved residue(s) required for the propagation of feature annotation.</text>
</comment>
<dbReference type="HAMAP" id="MF_00031">
    <property type="entry name" value="DNA_HJ_migration_RuvA"/>
    <property type="match status" value="1"/>
</dbReference>
<dbReference type="EMBL" id="JBHUHQ010000021">
    <property type="protein sequence ID" value="MFD2046202.1"/>
    <property type="molecule type" value="Genomic_DNA"/>
</dbReference>
<dbReference type="InterPro" id="IPR012340">
    <property type="entry name" value="NA-bd_OB-fold"/>
</dbReference>
<dbReference type="RefSeq" id="WP_377556849.1">
    <property type="nucleotide sequence ID" value="NZ_JBHUHQ010000021.1"/>
</dbReference>
<dbReference type="Gene3D" id="2.40.50.140">
    <property type="entry name" value="Nucleic acid-binding proteins"/>
    <property type="match status" value="1"/>
</dbReference>
<dbReference type="Pfam" id="PF14520">
    <property type="entry name" value="HHH_5"/>
    <property type="match status" value="1"/>
</dbReference>
<evidence type="ECO:0000259" key="7">
    <source>
        <dbReference type="SMART" id="SM00278"/>
    </source>
</evidence>
<keyword evidence="9" id="KW-1185">Reference proteome</keyword>
<evidence type="ECO:0000256" key="6">
    <source>
        <dbReference type="HAMAP-Rule" id="MF_00031"/>
    </source>
</evidence>
<dbReference type="SUPFAM" id="SSF50249">
    <property type="entry name" value="Nucleic acid-binding proteins"/>
    <property type="match status" value="1"/>
</dbReference>
<reference evidence="9" key="1">
    <citation type="journal article" date="2019" name="Int. J. Syst. Evol. Microbiol.">
        <title>The Global Catalogue of Microorganisms (GCM) 10K type strain sequencing project: providing services to taxonomists for standard genome sequencing and annotation.</title>
        <authorList>
            <consortium name="The Broad Institute Genomics Platform"/>
            <consortium name="The Broad Institute Genome Sequencing Center for Infectious Disease"/>
            <person name="Wu L."/>
            <person name="Ma J."/>
        </authorList>
    </citation>
    <scope>NUCLEOTIDE SEQUENCE [LARGE SCALE GENOMIC DNA]</scope>
    <source>
        <strain evidence="9">R28</strain>
    </source>
</reference>
<dbReference type="InterPro" id="IPR010994">
    <property type="entry name" value="RuvA_2-like"/>
</dbReference>
<dbReference type="CDD" id="cd14332">
    <property type="entry name" value="UBA_RuvA_C"/>
    <property type="match status" value="1"/>
</dbReference>
<evidence type="ECO:0000256" key="5">
    <source>
        <dbReference type="ARBA" id="ARBA00023204"/>
    </source>
</evidence>
<dbReference type="Gene3D" id="1.10.150.20">
    <property type="entry name" value="5' to 3' exonuclease, C-terminal subdomain"/>
    <property type="match status" value="1"/>
</dbReference>
<comment type="function">
    <text evidence="6">The RuvA-RuvB-RuvC complex processes Holliday junction (HJ) DNA during genetic recombination and DNA repair, while the RuvA-RuvB complex plays an important role in the rescue of blocked DNA replication forks via replication fork reversal (RFR). RuvA specifically binds to HJ cruciform DNA, conferring on it an open structure. The RuvB hexamer acts as an ATP-dependent pump, pulling dsDNA into and through the RuvAB complex. HJ branch migration allows RuvC to scan DNA until it finds its consensus sequence, where it cleaves and resolves the cruciform DNA.</text>
</comment>
<dbReference type="Pfam" id="PF01330">
    <property type="entry name" value="RuvA_N"/>
    <property type="match status" value="1"/>
</dbReference>
<dbReference type="Gene3D" id="1.10.8.10">
    <property type="entry name" value="DNA helicase RuvA subunit, C-terminal domain"/>
    <property type="match status" value="1"/>
</dbReference>
<dbReference type="GO" id="GO:0003678">
    <property type="term" value="F:DNA helicase activity"/>
    <property type="evidence" value="ECO:0007669"/>
    <property type="project" value="UniProtKB-EC"/>
</dbReference>
<feature type="domain" description="Helix-hairpin-helix DNA-binding motif class 1" evidence="7">
    <location>
        <begin position="72"/>
        <end position="91"/>
    </location>
</feature>
<dbReference type="SUPFAM" id="SSF47781">
    <property type="entry name" value="RuvA domain 2-like"/>
    <property type="match status" value="1"/>
</dbReference>
<sequence length="201" mass="22471">MIAYINGDLTYITDEAVIVDIQGIGYEIICPNPYYFQQSLNKEVKIYTYHYVREDAQILYGFKNEEEKHLFTKLISVSGIGPKGALAILGSVDIPGFISAIEQEDDKFLTSFPGVGKKTARQMILDLKGKLTSMVTITNETDVSNDTDRVGAEDIKEAQEALKALGYTDREIKPILPELQKEQLGSTDEIIRKALSLLMKN</sequence>
<gene>
    <name evidence="6 8" type="primary">ruvA</name>
    <name evidence="8" type="ORF">ACFSJF_18160</name>
</gene>
<keyword evidence="8" id="KW-0378">Hydrolase</keyword>
<dbReference type="NCBIfam" id="TIGR00084">
    <property type="entry name" value="ruvA"/>
    <property type="match status" value="1"/>
</dbReference>
<accession>A0ABW4W349</accession>
<evidence type="ECO:0000313" key="8">
    <source>
        <dbReference type="EMBL" id="MFD2046202.1"/>
    </source>
</evidence>
<evidence type="ECO:0000256" key="1">
    <source>
        <dbReference type="ARBA" id="ARBA00022490"/>
    </source>
</evidence>
<comment type="domain">
    <text evidence="6">Has three domains with a flexible linker between the domains II and III and assumes an 'L' shape. Domain III is highly mobile and contacts RuvB.</text>
</comment>
<evidence type="ECO:0000256" key="2">
    <source>
        <dbReference type="ARBA" id="ARBA00022763"/>
    </source>
</evidence>
<dbReference type="Proteomes" id="UP001597383">
    <property type="component" value="Unassembled WGS sequence"/>
</dbReference>
<comment type="subcellular location">
    <subcellularLocation>
        <location evidence="6">Cytoplasm</location>
    </subcellularLocation>
</comment>
<dbReference type="SMART" id="SM00278">
    <property type="entry name" value="HhH1"/>
    <property type="match status" value="2"/>
</dbReference>
<dbReference type="InterPro" id="IPR013849">
    <property type="entry name" value="DNA_helicase_Holl-junc_RuvA_I"/>
</dbReference>
<comment type="similarity">
    <text evidence="6">Belongs to the RuvA family.</text>
</comment>
<keyword evidence="5 6" id="KW-0234">DNA repair</keyword>
<evidence type="ECO:0000313" key="9">
    <source>
        <dbReference type="Proteomes" id="UP001597383"/>
    </source>
</evidence>
<feature type="region of interest" description="Domain III" evidence="6">
    <location>
        <begin position="150"/>
        <end position="201"/>
    </location>
</feature>
<keyword evidence="3 6" id="KW-0238">DNA-binding</keyword>
<organism evidence="8 9">
    <name type="scientific">Ornithinibacillus salinisoli</name>
    <dbReference type="NCBI Taxonomy" id="1848459"/>
    <lineage>
        <taxon>Bacteria</taxon>
        <taxon>Bacillati</taxon>
        <taxon>Bacillota</taxon>
        <taxon>Bacilli</taxon>
        <taxon>Bacillales</taxon>
        <taxon>Bacillaceae</taxon>
        <taxon>Ornithinibacillus</taxon>
    </lineage>
</organism>
<dbReference type="InterPro" id="IPR000085">
    <property type="entry name" value="RuvA"/>
</dbReference>
<feature type="domain" description="Helix-hairpin-helix DNA-binding motif class 1" evidence="7">
    <location>
        <begin position="107"/>
        <end position="126"/>
    </location>
</feature>
<dbReference type="Pfam" id="PF07499">
    <property type="entry name" value="RuvA_C"/>
    <property type="match status" value="1"/>
</dbReference>
<dbReference type="InterPro" id="IPR011114">
    <property type="entry name" value="RuvA_C"/>
</dbReference>
<dbReference type="GO" id="GO:0016787">
    <property type="term" value="F:hydrolase activity"/>
    <property type="evidence" value="ECO:0007669"/>
    <property type="project" value="UniProtKB-KW"/>
</dbReference>
<evidence type="ECO:0000256" key="4">
    <source>
        <dbReference type="ARBA" id="ARBA00023172"/>
    </source>
</evidence>
<dbReference type="SUPFAM" id="SSF46929">
    <property type="entry name" value="DNA helicase RuvA subunit, C-terminal domain"/>
    <property type="match status" value="1"/>
</dbReference>
<comment type="subunit">
    <text evidence="6">Homotetramer. Forms an RuvA(8)-RuvB(12)-Holliday junction (HJ) complex. HJ DNA is sandwiched between 2 RuvA tetramers; dsDNA enters through RuvA and exits via RuvB. An RuvB hexamer assembles on each DNA strand where it exits the tetramer. Each RuvB hexamer is contacted by two RuvA subunits (via domain III) on 2 adjacent RuvB subunits; this complex drives branch migration. In the full resolvosome a probable DNA-RuvA(4)-RuvB(12)-RuvC(2) complex forms which resolves the HJ.</text>
</comment>
<keyword evidence="1 6" id="KW-0963">Cytoplasm</keyword>
<comment type="caution">
    <text evidence="8">The sequence shown here is derived from an EMBL/GenBank/DDBJ whole genome shotgun (WGS) entry which is preliminary data.</text>
</comment>